<proteinExistence type="inferred from homology"/>
<keyword evidence="4 9" id="KW-0548">Nucleotidyltransferase</keyword>
<evidence type="ECO:0000256" key="2">
    <source>
        <dbReference type="ARBA" id="ARBA00022642"/>
    </source>
</evidence>
<dbReference type="HAMAP" id="MF_00244">
    <property type="entry name" value="NaMN_adenylyltr"/>
    <property type="match status" value="1"/>
</dbReference>
<reference evidence="9" key="1">
    <citation type="submission" date="2018-06" db="EMBL/GenBank/DDBJ databases">
        <authorList>
            <person name="Zhirakovskaya E."/>
        </authorList>
    </citation>
    <scope>NUCLEOTIDE SEQUENCE</scope>
</reference>
<keyword evidence="3 9" id="KW-0808">Transferase</keyword>
<sequence length="217" mass="23746">MDKVVVFGGTFNPIHFGHMRCAIEVSEALSVPRVVFMPAATSPHKGPSDDVGADTRLLMAKLGVSGKSLFEVSEMEIKRGSVSYTVDTVNELVAQGLAPTLIVGADQFNVLSTWVDYEQILRLADIAVVPRPGIVLKSMEEALPVEVAGGFCYDKKSASYINKEGRRITFVNSTLMGISSSDIRRRVSEGRSISYLVSSLVENFIKENRLYLQAEKV</sequence>
<dbReference type="Gene3D" id="3.40.50.620">
    <property type="entry name" value="HUPs"/>
    <property type="match status" value="1"/>
</dbReference>
<evidence type="ECO:0000313" key="9">
    <source>
        <dbReference type="EMBL" id="VAV83175.1"/>
    </source>
</evidence>
<dbReference type="InterPro" id="IPR005248">
    <property type="entry name" value="NadD/NMNAT"/>
</dbReference>
<dbReference type="NCBIfam" id="NF000840">
    <property type="entry name" value="PRK00071.1-3"/>
    <property type="match status" value="1"/>
</dbReference>
<feature type="domain" description="Cytidyltransferase-like" evidence="8">
    <location>
        <begin position="6"/>
        <end position="186"/>
    </location>
</feature>
<dbReference type="GO" id="GO:0004515">
    <property type="term" value="F:nicotinate-nucleotide adenylyltransferase activity"/>
    <property type="evidence" value="ECO:0007669"/>
    <property type="project" value="UniProtKB-EC"/>
</dbReference>
<keyword evidence="7" id="KW-0520">NAD</keyword>
<keyword evidence="6" id="KW-0067">ATP-binding</keyword>
<dbReference type="Pfam" id="PF01467">
    <property type="entry name" value="CTP_transf_like"/>
    <property type="match status" value="1"/>
</dbReference>
<accession>A0A3B0RIF2</accession>
<dbReference type="EC" id="2.7.7.18" evidence="9"/>
<dbReference type="CDD" id="cd02165">
    <property type="entry name" value="NMNAT"/>
    <property type="match status" value="1"/>
</dbReference>
<gene>
    <name evidence="9" type="ORF">MNBD_DELTA01-310</name>
</gene>
<evidence type="ECO:0000256" key="6">
    <source>
        <dbReference type="ARBA" id="ARBA00022840"/>
    </source>
</evidence>
<evidence type="ECO:0000259" key="8">
    <source>
        <dbReference type="Pfam" id="PF01467"/>
    </source>
</evidence>
<dbReference type="NCBIfam" id="TIGR00482">
    <property type="entry name" value="nicotinate (nicotinamide) nucleotide adenylyltransferase"/>
    <property type="match status" value="1"/>
</dbReference>
<comment type="pathway">
    <text evidence="1">Cofactor biosynthesis; NAD(+) biosynthesis.</text>
</comment>
<dbReference type="EMBL" id="UOEA01000036">
    <property type="protein sequence ID" value="VAV83175.1"/>
    <property type="molecule type" value="Genomic_DNA"/>
</dbReference>
<dbReference type="InterPro" id="IPR004821">
    <property type="entry name" value="Cyt_trans-like"/>
</dbReference>
<dbReference type="UniPathway" id="UPA00253"/>
<dbReference type="PANTHER" id="PTHR39321:SF3">
    <property type="entry name" value="PHOSPHOPANTETHEINE ADENYLYLTRANSFERASE"/>
    <property type="match status" value="1"/>
</dbReference>
<evidence type="ECO:0000256" key="3">
    <source>
        <dbReference type="ARBA" id="ARBA00022679"/>
    </source>
</evidence>
<evidence type="ECO:0000256" key="1">
    <source>
        <dbReference type="ARBA" id="ARBA00004790"/>
    </source>
</evidence>
<dbReference type="NCBIfam" id="TIGR00125">
    <property type="entry name" value="cyt_tran_rel"/>
    <property type="match status" value="1"/>
</dbReference>
<evidence type="ECO:0000256" key="4">
    <source>
        <dbReference type="ARBA" id="ARBA00022695"/>
    </source>
</evidence>
<dbReference type="PANTHER" id="PTHR39321">
    <property type="entry name" value="NICOTINATE-NUCLEOTIDE ADENYLYLTRANSFERASE-RELATED"/>
    <property type="match status" value="1"/>
</dbReference>
<dbReference type="SUPFAM" id="SSF52374">
    <property type="entry name" value="Nucleotidylyl transferase"/>
    <property type="match status" value="1"/>
</dbReference>
<evidence type="ECO:0000256" key="7">
    <source>
        <dbReference type="ARBA" id="ARBA00023027"/>
    </source>
</evidence>
<dbReference type="GO" id="GO:0009435">
    <property type="term" value="P:NAD+ biosynthetic process"/>
    <property type="evidence" value="ECO:0007669"/>
    <property type="project" value="UniProtKB-UniPathway"/>
</dbReference>
<name>A0A3B0RIF2_9ZZZZ</name>
<dbReference type="InterPro" id="IPR014729">
    <property type="entry name" value="Rossmann-like_a/b/a_fold"/>
</dbReference>
<keyword evidence="5" id="KW-0547">Nucleotide-binding</keyword>
<dbReference type="AlphaFoldDB" id="A0A3B0RIF2"/>
<organism evidence="9">
    <name type="scientific">hydrothermal vent metagenome</name>
    <dbReference type="NCBI Taxonomy" id="652676"/>
    <lineage>
        <taxon>unclassified sequences</taxon>
        <taxon>metagenomes</taxon>
        <taxon>ecological metagenomes</taxon>
    </lineage>
</organism>
<evidence type="ECO:0000256" key="5">
    <source>
        <dbReference type="ARBA" id="ARBA00022741"/>
    </source>
</evidence>
<keyword evidence="2" id="KW-0662">Pyridine nucleotide biosynthesis</keyword>
<protein>
    <submittedName>
        <fullName evidence="9">Nicotinate-nucleotide adenylyltransferase</fullName>
        <ecNumber evidence="9">2.7.7.18</ecNumber>
    </submittedName>
</protein>
<dbReference type="GO" id="GO:0005524">
    <property type="term" value="F:ATP binding"/>
    <property type="evidence" value="ECO:0007669"/>
    <property type="project" value="UniProtKB-KW"/>
</dbReference>